<keyword evidence="3" id="KW-0648">Protein biosynthesis</keyword>
<dbReference type="GO" id="GO:0032790">
    <property type="term" value="P:ribosome disassembly"/>
    <property type="evidence" value="ECO:0007669"/>
    <property type="project" value="TreeGrafter"/>
</dbReference>
<dbReference type="EMBL" id="BQFW01000002">
    <property type="protein sequence ID" value="GJJ68587.1"/>
    <property type="molecule type" value="Genomic_DNA"/>
</dbReference>
<evidence type="ECO:0000256" key="3">
    <source>
        <dbReference type="ARBA" id="ARBA00022917"/>
    </source>
</evidence>
<feature type="domain" description="Translation initiation factor 3 N-terminal" evidence="6">
    <location>
        <begin position="176"/>
        <end position="243"/>
    </location>
</feature>
<reference evidence="7" key="2">
    <citation type="journal article" date="2022" name="Microbiol. Resour. Announc.">
        <title>Whole-Genome Sequence of Entomortierella parvispora E1425, a Mucoromycotan Fungus Associated with Burkholderiaceae-Related Endosymbiotic Bacteria.</title>
        <authorList>
            <person name="Herlambang A."/>
            <person name="Guo Y."/>
            <person name="Takashima Y."/>
            <person name="Narisawa K."/>
            <person name="Ohta H."/>
            <person name="Nishizawa T."/>
        </authorList>
    </citation>
    <scope>NUCLEOTIDE SEQUENCE</scope>
    <source>
        <strain evidence="7">E1425</strain>
    </source>
</reference>
<dbReference type="AlphaFoldDB" id="A0A9P3LSB5"/>
<evidence type="ECO:0000256" key="1">
    <source>
        <dbReference type="ARBA" id="ARBA00005439"/>
    </source>
</evidence>
<evidence type="ECO:0000256" key="4">
    <source>
        <dbReference type="SAM" id="MobiDB-lite"/>
    </source>
</evidence>
<dbReference type="InterPro" id="IPR019815">
    <property type="entry name" value="Translation_initiation_fac_3_C"/>
</dbReference>
<feature type="region of interest" description="Disordered" evidence="4">
    <location>
        <begin position="45"/>
        <end position="87"/>
    </location>
</feature>
<protein>
    <submittedName>
        <fullName evidence="7">Translation initiation factor IF-3</fullName>
    </submittedName>
</protein>
<feature type="compositionally biased region" description="Basic and acidic residues" evidence="4">
    <location>
        <begin position="158"/>
        <end position="177"/>
    </location>
</feature>
<name>A0A9P3LSB5_9FUNG</name>
<dbReference type="PANTHER" id="PTHR10938:SF0">
    <property type="entry name" value="TRANSLATION INITIATION FACTOR IF-3, MITOCHONDRIAL"/>
    <property type="match status" value="1"/>
</dbReference>
<dbReference type="Pfam" id="PF05198">
    <property type="entry name" value="IF3_N"/>
    <property type="match status" value="1"/>
</dbReference>
<comment type="similarity">
    <text evidence="1">Belongs to the IF-3 family.</text>
</comment>
<dbReference type="GO" id="GO:0005739">
    <property type="term" value="C:mitochondrion"/>
    <property type="evidence" value="ECO:0007669"/>
    <property type="project" value="TreeGrafter"/>
</dbReference>
<dbReference type="InterPro" id="IPR019814">
    <property type="entry name" value="Translation_initiation_fac_3_N"/>
</dbReference>
<dbReference type="Gene3D" id="3.30.110.10">
    <property type="entry name" value="Translation initiation factor 3 (IF-3), C-terminal domain"/>
    <property type="match status" value="1"/>
</dbReference>
<dbReference type="OrthoDB" id="21573at2759"/>
<feature type="domain" description="Translation initiation factor 3 C-terminal" evidence="5">
    <location>
        <begin position="250"/>
        <end position="332"/>
    </location>
</feature>
<keyword evidence="8" id="KW-1185">Reference proteome</keyword>
<sequence length="349" mass="38438">MIPVCRPGSVLLKTSYNQVVRASYTTRSNGAAFLSTLDFLAPAPSQPRGVQGTQVEKSAVRPSNTNASSKREYFKNSPSARNGASSSTASILEGLELPLFGTNATTQGNNTRRSGTSGADFLDRVMNTPSLPNTKNAARGINPGRGSSNTNSGGARPPRNDLGSKSRPELDRPRRDEEIESQWIQYVTEDGQMGGQKTLSSVLRTFDRSKYFLIEVDSSANPPICKLFSKKEMFDKAKALKQAKKASTTTTKELQLNWGTDTHDLNHKLTKCRGFLEKGYRLEIQVNGRKGKSTTAEEREQVMARIKQEFEPVSKYVKNPEWVKATTVTMLLQGIAPKADKNSKKEKEP</sequence>
<keyword evidence="2 7" id="KW-0396">Initiation factor</keyword>
<dbReference type="GO" id="GO:0043022">
    <property type="term" value="F:ribosome binding"/>
    <property type="evidence" value="ECO:0007669"/>
    <property type="project" value="TreeGrafter"/>
</dbReference>
<dbReference type="SUPFAM" id="SSF54364">
    <property type="entry name" value="Translation initiation factor IF3, N-terminal domain"/>
    <property type="match status" value="1"/>
</dbReference>
<evidence type="ECO:0000259" key="6">
    <source>
        <dbReference type="Pfam" id="PF05198"/>
    </source>
</evidence>
<feature type="compositionally biased region" description="Polar residues" evidence="4">
    <location>
        <begin position="51"/>
        <end position="68"/>
    </location>
</feature>
<dbReference type="Proteomes" id="UP000827284">
    <property type="component" value="Unassembled WGS sequence"/>
</dbReference>
<feature type="compositionally biased region" description="Polar residues" evidence="4">
    <location>
        <begin position="76"/>
        <end position="87"/>
    </location>
</feature>
<proteinExistence type="inferred from homology"/>
<dbReference type="InterPro" id="IPR001288">
    <property type="entry name" value="Translation_initiation_fac_3"/>
</dbReference>
<dbReference type="NCBIfam" id="TIGR00168">
    <property type="entry name" value="infC"/>
    <property type="match status" value="1"/>
</dbReference>
<dbReference type="GO" id="GO:0003743">
    <property type="term" value="F:translation initiation factor activity"/>
    <property type="evidence" value="ECO:0007669"/>
    <property type="project" value="UniProtKB-KW"/>
</dbReference>
<reference evidence="7" key="1">
    <citation type="submission" date="2021-11" db="EMBL/GenBank/DDBJ databases">
        <authorList>
            <person name="Herlambang A."/>
            <person name="Guo Y."/>
            <person name="Takashima Y."/>
            <person name="Nishizawa T."/>
        </authorList>
    </citation>
    <scope>NUCLEOTIDE SEQUENCE</scope>
    <source>
        <strain evidence="7">E1425</strain>
    </source>
</reference>
<feature type="compositionally biased region" description="Polar residues" evidence="4">
    <location>
        <begin position="102"/>
        <end position="117"/>
    </location>
</feature>
<dbReference type="InterPro" id="IPR036787">
    <property type="entry name" value="T_IF-3_N_sf"/>
</dbReference>
<gene>
    <name evidence="7" type="ORF">EMPS_00933</name>
</gene>
<evidence type="ECO:0000313" key="7">
    <source>
        <dbReference type="EMBL" id="GJJ68587.1"/>
    </source>
</evidence>
<organism evidence="7 8">
    <name type="scientific">Entomortierella parvispora</name>
    <dbReference type="NCBI Taxonomy" id="205924"/>
    <lineage>
        <taxon>Eukaryota</taxon>
        <taxon>Fungi</taxon>
        <taxon>Fungi incertae sedis</taxon>
        <taxon>Mucoromycota</taxon>
        <taxon>Mortierellomycotina</taxon>
        <taxon>Mortierellomycetes</taxon>
        <taxon>Mortierellales</taxon>
        <taxon>Mortierellaceae</taxon>
        <taxon>Entomortierella</taxon>
    </lineage>
</organism>
<accession>A0A9P3LSB5</accession>
<evidence type="ECO:0000313" key="8">
    <source>
        <dbReference type="Proteomes" id="UP000827284"/>
    </source>
</evidence>
<evidence type="ECO:0000259" key="5">
    <source>
        <dbReference type="Pfam" id="PF00707"/>
    </source>
</evidence>
<dbReference type="PANTHER" id="PTHR10938">
    <property type="entry name" value="TRANSLATION INITIATION FACTOR IF-3"/>
    <property type="match status" value="1"/>
</dbReference>
<dbReference type="GO" id="GO:0070124">
    <property type="term" value="P:mitochondrial translational initiation"/>
    <property type="evidence" value="ECO:0007669"/>
    <property type="project" value="TreeGrafter"/>
</dbReference>
<evidence type="ECO:0000256" key="2">
    <source>
        <dbReference type="ARBA" id="ARBA00022540"/>
    </source>
</evidence>
<dbReference type="Pfam" id="PF00707">
    <property type="entry name" value="IF3_C"/>
    <property type="match status" value="1"/>
</dbReference>
<dbReference type="Gene3D" id="3.10.20.80">
    <property type="entry name" value="Translation initiation factor 3 (IF-3), N-terminal domain"/>
    <property type="match status" value="1"/>
</dbReference>
<feature type="region of interest" description="Disordered" evidence="4">
    <location>
        <begin position="102"/>
        <end position="178"/>
    </location>
</feature>
<feature type="compositionally biased region" description="Polar residues" evidence="4">
    <location>
        <begin position="127"/>
        <end position="136"/>
    </location>
</feature>
<dbReference type="SUPFAM" id="SSF55200">
    <property type="entry name" value="Translation initiation factor IF3, C-terminal domain"/>
    <property type="match status" value="1"/>
</dbReference>
<comment type="caution">
    <text evidence="7">The sequence shown here is derived from an EMBL/GenBank/DDBJ whole genome shotgun (WGS) entry which is preliminary data.</text>
</comment>
<dbReference type="InterPro" id="IPR036788">
    <property type="entry name" value="T_IF-3_C_sf"/>
</dbReference>